<keyword evidence="9" id="KW-0560">Oxidoreductase</keyword>
<dbReference type="Gene3D" id="1.20.120.80">
    <property type="entry name" value="Cytochrome c oxidase, subunit III, four-helix bundle"/>
    <property type="match status" value="1"/>
</dbReference>
<reference evidence="9" key="1">
    <citation type="submission" date="2020-01" db="EMBL/GenBank/DDBJ databases">
        <authorList>
            <person name="Meier V. D."/>
            <person name="Meier V D."/>
        </authorList>
    </citation>
    <scope>NUCLEOTIDE SEQUENCE</scope>
    <source>
        <strain evidence="9">HLG_WM_MAG_12</strain>
    </source>
</reference>
<dbReference type="AlphaFoldDB" id="A0A6S6T0D4"/>
<feature type="transmembrane region" description="Helical" evidence="7">
    <location>
        <begin position="153"/>
        <end position="180"/>
    </location>
</feature>
<dbReference type="Pfam" id="PF00510">
    <property type="entry name" value="COX3"/>
    <property type="match status" value="1"/>
</dbReference>
<feature type="transmembrane region" description="Helical" evidence="7">
    <location>
        <begin position="109"/>
        <end position="127"/>
    </location>
</feature>
<dbReference type="GO" id="GO:0005886">
    <property type="term" value="C:plasma membrane"/>
    <property type="evidence" value="ECO:0007669"/>
    <property type="project" value="UniProtKB-SubCell"/>
</dbReference>
<dbReference type="InterPro" id="IPR035973">
    <property type="entry name" value="Cyt_c_oxidase_su3-like_sf"/>
</dbReference>
<keyword evidence="3 6" id="KW-0812">Transmembrane</keyword>
<feature type="transmembrane region" description="Helical" evidence="7">
    <location>
        <begin position="72"/>
        <end position="97"/>
    </location>
</feature>
<evidence type="ECO:0000256" key="2">
    <source>
        <dbReference type="ARBA" id="ARBA00010581"/>
    </source>
</evidence>
<evidence type="ECO:0000256" key="4">
    <source>
        <dbReference type="ARBA" id="ARBA00022989"/>
    </source>
</evidence>
<dbReference type="InterPro" id="IPR024791">
    <property type="entry name" value="Cyt_c/ubiquinol_Oxase_su3"/>
</dbReference>
<dbReference type="InterPro" id="IPR000298">
    <property type="entry name" value="Cyt_c_oxidase-like_su3"/>
</dbReference>
<feature type="domain" description="Heme-copper oxidase subunit III family profile" evidence="8">
    <location>
        <begin position="32"/>
        <end position="222"/>
    </location>
</feature>
<dbReference type="PANTHER" id="PTHR11403:SF6">
    <property type="entry name" value="NITRIC OXIDE REDUCTASE SUBUNIT E"/>
    <property type="match status" value="1"/>
</dbReference>
<organism evidence="9">
    <name type="scientific">uncultured Campylobacterales bacterium</name>
    <dbReference type="NCBI Taxonomy" id="352960"/>
    <lineage>
        <taxon>Bacteria</taxon>
        <taxon>Pseudomonadati</taxon>
        <taxon>Campylobacterota</taxon>
        <taxon>Epsilonproteobacteria</taxon>
        <taxon>Campylobacterales</taxon>
        <taxon>environmental samples</taxon>
    </lineage>
</organism>
<evidence type="ECO:0000259" key="8">
    <source>
        <dbReference type="PROSITE" id="PS50253"/>
    </source>
</evidence>
<dbReference type="SUPFAM" id="SSF81452">
    <property type="entry name" value="Cytochrome c oxidase subunit III-like"/>
    <property type="match status" value="1"/>
</dbReference>
<name>A0A6S6T0D4_9BACT</name>
<comment type="subcellular location">
    <subcellularLocation>
        <location evidence="6">Cell membrane</location>
        <topology evidence="6">Multi-pass membrane protein</topology>
    </subcellularLocation>
    <subcellularLocation>
        <location evidence="1">Membrane</location>
        <topology evidence="1">Multi-pass membrane protein</topology>
    </subcellularLocation>
</comment>
<protein>
    <submittedName>
        <fullName evidence="9">Cytochrome c oxidase polypeptide III (EC)</fullName>
        <ecNumber evidence="9">1.9.3.1</ecNumber>
    </submittedName>
</protein>
<feature type="transmembrane region" description="Helical" evidence="7">
    <location>
        <begin position="201"/>
        <end position="221"/>
    </location>
</feature>
<keyword evidence="5 7" id="KW-0472">Membrane</keyword>
<keyword evidence="4 7" id="KW-1133">Transmembrane helix</keyword>
<evidence type="ECO:0000256" key="6">
    <source>
        <dbReference type="RuleBase" id="RU003376"/>
    </source>
</evidence>
<evidence type="ECO:0000256" key="1">
    <source>
        <dbReference type="ARBA" id="ARBA00004141"/>
    </source>
</evidence>
<dbReference type="GO" id="GO:0016491">
    <property type="term" value="F:oxidoreductase activity"/>
    <property type="evidence" value="ECO:0007669"/>
    <property type="project" value="UniProtKB-KW"/>
</dbReference>
<evidence type="ECO:0000256" key="5">
    <source>
        <dbReference type="ARBA" id="ARBA00023136"/>
    </source>
</evidence>
<evidence type="ECO:0000256" key="3">
    <source>
        <dbReference type="ARBA" id="ARBA00022692"/>
    </source>
</evidence>
<evidence type="ECO:0000313" key="9">
    <source>
        <dbReference type="EMBL" id="CAA6811804.1"/>
    </source>
</evidence>
<dbReference type="GO" id="GO:0019646">
    <property type="term" value="P:aerobic electron transport chain"/>
    <property type="evidence" value="ECO:0007669"/>
    <property type="project" value="InterPro"/>
</dbReference>
<dbReference type="InterPro" id="IPR013833">
    <property type="entry name" value="Cyt_c_oxidase_su3_a-hlx"/>
</dbReference>
<comment type="similarity">
    <text evidence="2 6">Belongs to the cytochrome c oxidase subunit 3 family.</text>
</comment>
<gene>
    <name evidence="9" type="ORF">HELGO_WM6473</name>
</gene>
<sequence length="222" mass="25546">MSVHGSTEVQKYAYDKNGKPHEIVDFADDYIGAKLGFWLFLFTEVMLFSVLFITYMFYLYNHQADFIEQSGGMNILLGGINTVLLLLSAYFMGMSLVSMKQNNVSKSKLYLILTIVSAIIFLTIKYFEWAHEFHIGIYPNSEKLLAMSQGANLFFGLYFTMTGLHAIHIILGIGVMLWVFTKMRNNSINSKHYIVLENTALYWDLVHLVWVFLFPLVYIIGL</sequence>
<dbReference type="EC" id="1.9.3.1" evidence="9"/>
<accession>A0A6S6T0D4</accession>
<dbReference type="PROSITE" id="PS50253">
    <property type="entry name" value="COX3"/>
    <property type="match status" value="1"/>
</dbReference>
<proteinExistence type="inferred from homology"/>
<evidence type="ECO:0000256" key="7">
    <source>
        <dbReference type="SAM" id="Phobius"/>
    </source>
</evidence>
<dbReference type="PANTHER" id="PTHR11403">
    <property type="entry name" value="CYTOCHROME C OXIDASE SUBUNIT III"/>
    <property type="match status" value="1"/>
</dbReference>
<dbReference type="GO" id="GO:0004129">
    <property type="term" value="F:cytochrome-c oxidase activity"/>
    <property type="evidence" value="ECO:0007669"/>
    <property type="project" value="InterPro"/>
</dbReference>
<feature type="transmembrane region" description="Helical" evidence="7">
    <location>
        <begin position="37"/>
        <end position="60"/>
    </location>
</feature>
<dbReference type="EMBL" id="CACVAW010000044">
    <property type="protein sequence ID" value="CAA6811804.1"/>
    <property type="molecule type" value="Genomic_DNA"/>
</dbReference>